<keyword evidence="1" id="KW-0812">Transmembrane</keyword>
<gene>
    <name evidence="2" type="ORF">EZ444_10195</name>
</gene>
<reference evidence="2 3" key="1">
    <citation type="submission" date="2019-02" db="EMBL/GenBank/DDBJ databases">
        <title>Pedobacter sp. RP-3-8 sp. nov., isolated from Arctic soil.</title>
        <authorList>
            <person name="Dahal R.H."/>
        </authorList>
    </citation>
    <scope>NUCLEOTIDE SEQUENCE [LARGE SCALE GENOMIC DNA]</scope>
    <source>
        <strain evidence="2 3">RP-3-8</strain>
    </source>
</reference>
<feature type="transmembrane region" description="Helical" evidence="1">
    <location>
        <begin position="254"/>
        <end position="279"/>
    </location>
</feature>
<name>A0A4R0NAE5_9SPHI</name>
<sequence>MIGLLPLLTSWLAIIGGVWSLFSKISEVANKDLNLKVKAWIQNVNLSEHNVPIKEILYEMFVGYFGVKHFSLKCFFRSALYSTLLFLIIGLLSGLFTESLMGHRVHRDIAPVGFRGYFSPHFYIWLTMIFQDFISLYFTRLLLRKILNTSVHRVRTIVFISFLLTLFTSILFAVFFYKLYTVQGSLVYAPISLKTIYALVWPFRDPGMFYAAIYLGTLWIIIIQSAGAVARLFFKVLKYFDAFRGSLDVQEKPIKSLGAILVLVITLIYIIISPIVLILDV</sequence>
<feature type="transmembrane region" description="Helical" evidence="1">
    <location>
        <begin position="155"/>
        <end position="177"/>
    </location>
</feature>
<keyword evidence="1" id="KW-0472">Membrane</keyword>
<evidence type="ECO:0000313" key="2">
    <source>
        <dbReference type="EMBL" id="TCC97211.1"/>
    </source>
</evidence>
<feature type="transmembrane region" description="Helical" evidence="1">
    <location>
        <begin position="209"/>
        <end position="234"/>
    </location>
</feature>
<dbReference type="RefSeq" id="WP_131608624.1">
    <property type="nucleotide sequence ID" value="NZ_SJSM01000004.1"/>
</dbReference>
<keyword evidence="3" id="KW-1185">Reference proteome</keyword>
<proteinExistence type="predicted"/>
<dbReference type="EMBL" id="SJSM01000004">
    <property type="protein sequence ID" value="TCC97211.1"/>
    <property type="molecule type" value="Genomic_DNA"/>
</dbReference>
<evidence type="ECO:0000256" key="1">
    <source>
        <dbReference type="SAM" id="Phobius"/>
    </source>
</evidence>
<feature type="transmembrane region" description="Helical" evidence="1">
    <location>
        <begin position="83"/>
        <end position="102"/>
    </location>
</feature>
<protein>
    <submittedName>
        <fullName evidence="2">Uncharacterized protein</fullName>
    </submittedName>
</protein>
<keyword evidence="1" id="KW-1133">Transmembrane helix</keyword>
<accession>A0A4R0NAE5</accession>
<dbReference type="AlphaFoldDB" id="A0A4R0NAE5"/>
<evidence type="ECO:0000313" key="3">
    <source>
        <dbReference type="Proteomes" id="UP000291117"/>
    </source>
</evidence>
<organism evidence="2 3">
    <name type="scientific">Pedobacter hiemivivus</name>
    <dbReference type="NCBI Taxonomy" id="2530454"/>
    <lineage>
        <taxon>Bacteria</taxon>
        <taxon>Pseudomonadati</taxon>
        <taxon>Bacteroidota</taxon>
        <taxon>Sphingobacteriia</taxon>
        <taxon>Sphingobacteriales</taxon>
        <taxon>Sphingobacteriaceae</taxon>
        <taxon>Pedobacter</taxon>
    </lineage>
</organism>
<dbReference type="Proteomes" id="UP000291117">
    <property type="component" value="Unassembled WGS sequence"/>
</dbReference>
<feature type="transmembrane region" description="Helical" evidence="1">
    <location>
        <begin position="122"/>
        <end position="143"/>
    </location>
</feature>
<comment type="caution">
    <text evidence="2">The sequence shown here is derived from an EMBL/GenBank/DDBJ whole genome shotgun (WGS) entry which is preliminary data.</text>
</comment>